<name>A0A8J7KH17_9NEIS</name>
<dbReference type="Gene3D" id="3.40.50.300">
    <property type="entry name" value="P-loop containing nucleotide triphosphate hydrolases"/>
    <property type="match status" value="1"/>
</dbReference>
<dbReference type="PANTHER" id="PTHR42794:SF1">
    <property type="entry name" value="HEMIN IMPORT ATP-BINDING PROTEIN HMUV"/>
    <property type="match status" value="1"/>
</dbReference>
<reference evidence="8 9" key="1">
    <citation type="submission" date="2020-10" db="EMBL/GenBank/DDBJ databases">
        <title>The genome sequence of Chitinilyticum litopenaei 4Y14.</title>
        <authorList>
            <person name="Liu Y."/>
        </authorList>
    </citation>
    <scope>NUCLEOTIDE SEQUENCE [LARGE SCALE GENOMIC DNA]</scope>
    <source>
        <strain evidence="8 9">4Y14</strain>
    </source>
</reference>
<evidence type="ECO:0000256" key="6">
    <source>
        <dbReference type="ARBA" id="ARBA00037066"/>
    </source>
</evidence>
<comment type="function">
    <text evidence="6">Part of the ABC transporter complex HmuTUV involved in hemin import. Responsible for energy coupling to the transport system.</text>
</comment>
<keyword evidence="2" id="KW-1003">Cell membrane</keyword>
<dbReference type="SUPFAM" id="SSF52540">
    <property type="entry name" value="P-loop containing nucleoside triphosphate hydrolases"/>
    <property type="match status" value="1"/>
</dbReference>
<dbReference type="GO" id="GO:0005524">
    <property type="term" value="F:ATP binding"/>
    <property type="evidence" value="ECO:0007669"/>
    <property type="project" value="UniProtKB-KW"/>
</dbReference>
<proteinExistence type="predicted"/>
<evidence type="ECO:0000256" key="2">
    <source>
        <dbReference type="ARBA" id="ARBA00022475"/>
    </source>
</evidence>
<dbReference type="InterPro" id="IPR003593">
    <property type="entry name" value="AAA+_ATPase"/>
</dbReference>
<keyword evidence="2" id="KW-0472">Membrane</keyword>
<keyword evidence="4 8" id="KW-0067">ATP-binding</keyword>
<evidence type="ECO:0000259" key="7">
    <source>
        <dbReference type="PROSITE" id="PS50893"/>
    </source>
</evidence>
<dbReference type="PANTHER" id="PTHR42794">
    <property type="entry name" value="HEMIN IMPORT ATP-BINDING PROTEIN HMUV"/>
    <property type="match status" value="1"/>
</dbReference>
<comment type="caution">
    <text evidence="8">The sequence shown here is derived from an EMBL/GenBank/DDBJ whole genome shotgun (WGS) entry which is preliminary data.</text>
</comment>
<dbReference type="InterPro" id="IPR027417">
    <property type="entry name" value="P-loop_NTPase"/>
</dbReference>
<sequence length="253" mass="27860">MTLACRNLALSRGGRQLLESLNWQLAAGECWLILGENGSGKSTLLATLAGWLKPEAGEVSLAGVPLAQLPRRQRAQELAWLVQQDEQPFPQTALERVLSGRQPWLQGWQWESPADVQLARQQLARLDLAMLEARDLGSLSGGERRRVALAAALAQQTPWLLLDEPLSQLDLRHQQQALAVLREECRQGRGLVMVTHDPNHAWAFATHALLLHGDGRWQAGPCGEVLTEAALSALYHHPVRLLRDGGRACFVPG</sequence>
<dbReference type="Pfam" id="PF00005">
    <property type="entry name" value="ABC_tran"/>
    <property type="match status" value="1"/>
</dbReference>
<accession>A0A8J7KH17</accession>
<dbReference type="PROSITE" id="PS00211">
    <property type="entry name" value="ABC_TRANSPORTER_1"/>
    <property type="match status" value="1"/>
</dbReference>
<dbReference type="InterPro" id="IPR017871">
    <property type="entry name" value="ABC_transporter-like_CS"/>
</dbReference>
<evidence type="ECO:0000256" key="1">
    <source>
        <dbReference type="ARBA" id="ARBA00022448"/>
    </source>
</evidence>
<evidence type="ECO:0000256" key="4">
    <source>
        <dbReference type="ARBA" id="ARBA00022840"/>
    </source>
</evidence>
<feature type="domain" description="ABC transporter" evidence="7">
    <location>
        <begin position="3"/>
        <end position="238"/>
    </location>
</feature>
<dbReference type="AlphaFoldDB" id="A0A8J7KH17"/>
<keyword evidence="5" id="KW-1278">Translocase</keyword>
<protein>
    <submittedName>
        <fullName evidence="8">ABC transporter ATP-binding protein</fullName>
    </submittedName>
</protein>
<dbReference type="InterPro" id="IPR003439">
    <property type="entry name" value="ABC_transporter-like_ATP-bd"/>
</dbReference>
<dbReference type="Proteomes" id="UP000604481">
    <property type="component" value="Unassembled WGS sequence"/>
</dbReference>
<evidence type="ECO:0000256" key="5">
    <source>
        <dbReference type="ARBA" id="ARBA00022967"/>
    </source>
</evidence>
<dbReference type="CDD" id="cd03214">
    <property type="entry name" value="ABC_Iron-Siderophores_B12_Hemin"/>
    <property type="match status" value="1"/>
</dbReference>
<gene>
    <name evidence="8" type="ORF">INR99_16840</name>
</gene>
<evidence type="ECO:0000313" key="8">
    <source>
        <dbReference type="EMBL" id="MBE9610989.1"/>
    </source>
</evidence>
<keyword evidence="3" id="KW-0547">Nucleotide-binding</keyword>
<dbReference type="RefSeq" id="WP_194117506.1">
    <property type="nucleotide sequence ID" value="NZ_JADFUA010000017.1"/>
</dbReference>
<keyword evidence="1" id="KW-0813">Transport</keyword>
<dbReference type="EMBL" id="JADFUA010000017">
    <property type="protein sequence ID" value="MBE9610989.1"/>
    <property type="molecule type" value="Genomic_DNA"/>
</dbReference>
<dbReference type="SMART" id="SM00382">
    <property type="entry name" value="AAA"/>
    <property type="match status" value="1"/>
</dbReference>
<organism evidence="8 9">
    <name type="scientific">Chitinilyticum piscinae</name>
    <dbReference type="NCBI Taxonomy" id="2866724"/>
    <lineage>
        <taxon>Bacteria</taxon>
        <taxon>Pseudomonadati</taxon>
        <taxon>Pseudomonadota</taxon>
        <taxon>Betaproteobacteria</taxon>
        <taxon>Neisseriales</taxon>
        <taxon>Chitinibacteraceae</taxon>
        <taxon>Chitinilyticum</taxon>
    </lineage>
</organism>
<evidence type="ECO:0000256" key="3">
    <source>
        <dbReference type="ARBA" id="ARBA00022741"/>
    </source>
</evidence>
<keyword evidence="9" id="KW-1185">Reference proteome</keyword>
<dbReference type="GO" id="GO:0016887">
    <property type="term" value="F:ATP hydrolysis activity"/>
    <property type="evidence" value="ECO:0007669"/>
    <property type="project" value="InterPro"/>
</dbReference>
<dbReference type="PROSITE" id="PS50893">
    <property type="entry name" value="ABC_TRANSPORTER_2"/>
    <property type="match status" value="1"/>
</dbReference>
<evidence type="ECO:0000313" key="9">
    <source>
        <dbReference type="Proteomes" id="UP000604481"/>
    </source>
</evidence>